<organism evidence="1 2">
    <name type="scientific">Xenorhabdus cabanillasii</name>
    <dbReference type="NCBI Taxonomy" id="351673"/>
    <lineage>
        <taxon>Bacteria</taxon>
        <taxon>Pseudomonadati</taxon>
        <taxon>Pseudomonadota</taxon>
        <taxon>Gammaproteobacteria</taxon>
        <taxon>Enterobacterales</taxon>
        <taxon>Morganellaceae</taxon>
        <taxon>Xenorhabdus</taxon>
    </lineage>
</organism>
<keyword evidence="2" id="KW-1185">Reference proteome</keyword>
<comment type="caution">
    <text evidence="1">The sequence shown here is derived from an EMBL/GenBank/DDBJ whole genome shotgun (WGS) entry which is preliminary data.</text>
</comment>
<protein>
    <submittedName>
        <fullName evidence="1">mRNA interferase HigB</fullName>
    </submittedName>
</protein>
<gene>
    <name evidence="1" type="ORF">BDD26_3904</name>
</gene>
<accession>A0A3D9UHY4</accession>
<name>A0A3D9UHY4_9GAMM</name>
<proteinExistence type="predicted"/>
<evidence type="ECO:0000313" key="1">
    <source>
        <dbReference type="EMBL" id="REF28929.1"/>
    </source>
</evidence>
<evidence type="ECO:0000313" key="2">
    <source>
        <dbReference type="Proteomes" id="UP000256294"/>
    </source>
</evidence>
<dbReference type="GO" id="GO:0110001">
    <property type="term" value="C:toxin-antitoxin complex"/>
    <property type="evidence" value="ECO:0007669"/>
    <property type="project" value="InterPro"/>
</dbReference>
<dbReference type="AlphaFoldDB" id="A0A3D9UHY4"/>
<reference evidence="1 2" key="1">
    <citation type="submission" date="2018-08" db="EMBL/GenBank/DDBJ databases">
        <title>Genomic Encyclopedia of Archaeal and Bacterial Type Strains, Phase II (KMG-II): from individual species to whole genera.</title>
        <authorList>
            <person name="Goeker M."/>
        </authorList>
    </citation>
    <scope>NUCLEOTIDE SEQUENCE [LARGE SCALE GENOMIC DNA]</scope>
    <source>
        <strain evidence="1 2">DSM 17905</strain>
    </source>
</reference>
<dbReference type="GO" id="GO:0004519">
    <property type="term" value="F:endonuclease activity"/>
    <property type="evidence" value="ECO:0007669"/>
    <property type="project" value="InterPro"/>
</dbReference>
<dbReference type="Proteomes" id="UP000256294">
    <property type="component" value="Unassembled WGS sequence"/>
</dbReference>
<sequence>MAGHRLNNKHLLKSHYGTTVKIMKIISVASLKAFWEKHPDAEQPLRAWFDEAKKASWKTPADIKAQYRNANILKNNRVVFNIKGNDYRLIVSIFYPAGWVYVKFIGTHKQYDAVGANSVDLE</sequence>
<dbReference type="InterPro" id="IPR018669">
    <property type="entry name" value="Toxin_HigB"/>
</dbReference>
<dbReference type="EMBL" id="QTUB01000001">
    <property type="protein sequence ID" value="REF28929.1"/>
    <property type="molecule type" value="Genomic_DNA"/>
</dbReference>
<dbReference type="Pfam" id="PF09907">
    <property type="entry name" value="HigB_toxin"/>
    <property type="match status" value="1"/>
</dbReference>
<dbReference type="GO" id="GO:0003723">
    <property type="term" value="F:RNA binding"/>
    <property type="evidence" value="ECO:0007669"/>
    <property type="project" value="InterPro"/>
</dbReference>